<keyword evidence="1" id="KW-0175">Coiled coil</keyword>
<sequence>MSSIIRRLVKEVNKSEDDESSIEEEEDIPIEHLELAEIARKRVLIKSTLKSHTIIYLLTNTLLILINLNVFEDPIPINEITDFWAAWPILIWGVGLIAHAMIVITMNINDYDKRVFLITTVMNIAIGGLLVYINYLTNYLIDINSKWWIYVFTFLGFFITVHAWVVFRDSDKTKLEKKIRKEFEKLREIEAKKTMEEEEVRKTVSDSNYSVNDKD</sequence>
<dbReference type="InterPro" id="IPR025698">
    <property type="entry name" value="2TM_dom"/>
</dbReference>
<name>A0A5B9D7P3_9ARCH</name>
<feature type="domain" description="2TM" evidence="3">
    <location>
        <begin position="39"/>
        <end position="105"/>
    </location>
</feature>
<protein>
    <submittedName>
        <fullName evidence="4">2TM domain-containing protein</fullName>
    </submittedName>
</protein>
<dbReference type="Pfam" id="PF13239">
    <property type="entry name" value="2TM"/>
    <property type="match status" value="2"/>
</dbReference>
<feature type="transmembrane region" description="Helical" evidence="2">
    <location>
        <begin position="147"/>
        <end position="167"/>
    </location>
</feature>
<organism evidence="4 5">
    <name type="scientific">Promethearchaeum syntrophicum</name>
    <dbReference type="NCBI Taxonomy" id="2594042"/>
    <lineage>
        <taxon>Archaea</taxon>
        <taxon>Promethearchaeati</taxon>
        <taxon>Promethearchaeota</taxon>
        <taxon>Promethearchaeia</taxon>
        <taxon>Promethearchaeales</taxon>
        <taxon>Promethearchaeaceae</taxon>
        <taxon>Promethearchaeum</taxon>
    </lineage>
</organism>
<keyword evidence="2" id="KW-1133">Transmembrane helix</keyword>
<reference evidence="4 5" key="2">
    <citation type="journal article" date="2024" name="Int. J. Syst. Evol. Microbiol.">
        <title>Promethearchaeum syntrophicum gen. nov., sp. nov., an anaerobic, obligately syntrophic archaeon, the first isolate of the lineage 'Asgard' archaea, and proposal of the new archaeal phylum Promethearchaeota phyl. nov. and kingdom Promethearchaeati regn. nov.</title>
        <authorList>
            <person name="Imachi H."/>
            <person name="Nobu M.K."/>
            <person name="Kato S."/>
            <person name="Takaki Y."/>
            <person name="Miyazaki M."/>
            <person name="Miyata M."/>
            <person name="Ogawara M."/>
            <person name="Saito Y."/>
            <person name="Sakai S."/>
            <person name="Tahara Y.O."/>
            <person name="Takano Y."/>
            <person name="Tasumi E."/>
            <person name="Uematsu K."/>
            <person name="Yoshimura T."/>
            <person name="Itoh T."/>
            <person name="Ohkuma M."/>
            <person name="Takai K."/>
        </authorList>
    </citation>
    <scope>NUCLEOTIDE SEQUENCE [LARGE SCALE GENOMIC DNA]</scope>
    <source>
        <strain evidence="4 5">MK-D1</strain>
    </source>
</reference>
<dbReference type="Proteomes" id="UP000321408">
    <property type="component" value="Chromosome"/>
</dbReference>
<feature type="transmembrane region" description="Helical" evidence="2">
    <location>
        <begin position="83"/>
        <end position="103"/>
    </location>
</feature>
<feature type="coiled-coil region" evidence="1">
    <location>
        <begin position="172"/>
        <end position="199"/>
    </location>
</feature>
<feature type="domain" description="2TM" evidence="3">
    <location>
        <begin position="113"/>
        <end position="180"/>
    </location>
</feature>
<evidence type="ECO:0000259" key="3">
    <source>
        <dbReference type="Pfam" id="PF13239"/>
    </source>
</evidence>
<dbReference type="RefSeq" id="WP_147661967.1">
    <property type="nucleotide sequence ID" value="NZ_CP042905.2"/>
</dbReference>
<gene>
    <name evidence="4" type="ORF">DSAG12_00864</name>
</gene>
<evidence type="ECO:0000256" key="2">
    <source>
        <dbReference type="SAM" id="Phobius"/>
    </source>
</evidence>
<proteinExistence type="predicted"/>
<reference evidence="4 5" key="1">
    <citation type="journal article" date="2020" name="Nature">
        <title>Isolation of an archaeon at the prokaryote-eukaryote interface.</title>
        <authorList>
            <person name="Imachi H."/>
            <person name="Nobu M.K."/>
            <person name="Nakahara N."/>
            <person name="Morono Y."/>
            <person name="Ogawara M."/>
            <person name="Takaki Y."/>
            <person name="Takano Y."/>
            <person name="Uematsu K."/>
            <person name="Ikuta T."/>
            <person name="Ito M."/>
            <person name="Matsui Y."/>
            <person name="Miyazaki M."/>
            <person name="Murata K."/>
            <person name="Saito Y."/>
            <person name="Sakai S."/>
            <person name="Song C."/>
            <person name="Tasumi E."/>
            <person name="Yamanaka Y."/>
            <person name="Yamaguchi T."/>
            <person name="Kamagata Y."/>
            <person name="Tamaki H."/>
            <person name="Takai K."/>
        </authorList>
    </citation>
    <scope>NUCLEOTIDE SEQUENCE [LARGE SCALE GENOMIC DNA]</scope>
    <source>
        <strain evidence="4 5">MK-D1</strain>
    </source>
</reference>
<dbReference type="KEGG" id="psyt:DSAG12_00864"/>
<feature type="transmembrane region" description="Helical" evidence="2">
    <location>
        <begin position="54"/>
        <end position="71"/>
    </location>
</feature>
<evidence type="ECO:0000313" key="5">
    <source>
        <dbReference type="Proteomes" id="UP000321408"/>
    </source>
</evidence>
<evidence type="ECO:0000256" key="1">
    <source>
        <dbReference type="SAM" id="Coils"/>
    </source>
</evidence>
<keyword evidence="2" id="KW-0812">Transmembrane</keyword>
<dbReference type="EMBL" id="CP042905">
    <property type="protein sequence ID" value="QEE15041.1"/>
    <property type="molecule type" value="Genomic_DNA"/>
</dbReference>
<keyword evidence="5" id="KW-1185">Reference proteome</keyword>
<feature type="transmembrane region" description="Helical" evidence="2">
    <location>
        <begin position="115"/>
        <end position="135"/>
    </location>
</feature>
<accession>A0A5B9D7P3</accession>
<evidence type="ECO:0000313" key="4">
    <source>
        <dbReference type="EMBL" id="QEE15041.1"/>
    </source>
</evidence>
<dbReference type="GeneID" id="41328862"/>
<dbReference type="AlphaFoldDB" id="A0A5B9D7P3"/>
<keyword evidence="2" id="KW-0472">Membrane</keyword>